<evidence type="ECO:0000313" key="3">
    <source>
        <dbReference type="EMBL" id="WDI31540.1"/>
    </source>
</evidence>
<evidence type="ECO:0000256" key="2">
    <source>
        <dbReference type="SAM" id="SignalP"/>
    </source>
</evidence>
<sequence length="770" mass="81306">MIKRALFITLLLLFPGGVFASETLPVRAGEHGEYSRLVIPDAPGDWRISTSDRKVEIALPSKDYEFELSDILEKRKAHRVLSARVVDGDATRSLVLTLTCDCPVRTSKGDSGSLVVDIFNNGPTALAPTQEDTPETDAMRQAAKQAPENAPSTPESMREARDRMIALLAEARHQGVVQLKIDEKRNESESENNGKPKPQPAVEPTQAAHTAPEFDPATASDTPLANEARLDPPALTASKSEAPQAECVDASLFDEPLSEEGKLDYSTIAKLRHRLAASTDPSEIQDLARTLALGYIHIGFFEEASAIATPRAESGDEHMAVAASLADLGAGAKSRARKSIAPFKNCGPLFELTYAAASPDDDTAGNLSQAHIDALKKMTRALRAPIAEMLALNAVEKGDQTLARIIYDIAKEARDGEHTAALAILEKSLGAAPEEANHTNETLAEIAQTPGPLQSKALAVLAQDYEDRAEVAYEGFLDDLAQQTSKRALSVSEARATFAGAKALAAAGRLPEAVAVLNASAESATQAAPAAKAAAGAIIMNGLLGDEDERLAAVKSFFDYKEFVSGGENADVNIAVARELSKFGATYLVDDALAGLSAGWEAEASAIKARTLVNSDEPKAALDAVAQTQTNAELAAIKVKAYEQLGDRSGVLLTVKSAVRTGAADDAMTRAAWRGEDWSLSMEAFDKTPAKQRTTGSAARISLAALNAGLGSLPAAARETLAQDPELLAAIAHMFAPAPAVSVRAIDALGEYSVGVAKETNFMQRGLGDD</sequence>
<dbReference type="AlphaFoldDB" id="A0AAF0CBP8"/>
<dbReference type="Proteomes" id="UP001214043">
    <property type="component" value="Chromosome"/>
</dbReference>
<organism evidence="3 4">
    <name type="scientific">Hyphococcus flavus</name>
    <dbReference type="NCBI Taxonomy" id="1866326"/>
    <lineage>
        <taxon>Bacteria</taxon>
        <taxon>Pseudomonadati</taxon>
        <taxon>Pseudomonadota</taxon>
        <taxon>Alphaproteobacteria</taxon>
        <taxon>Parvularculales</taxon>
        <taxon>Parvularculaceae</taxon>
        <taxon>Hyphococcus</taxon>
    </lineage>
</organism>
<reference evidence="3" key="1">
    <citation type="submission" date="2023-02" db="EMBL/GenBank/DDBJ databases">
        <title>Genome sequence of Hyphococcus flavus.</title>
        <authorList>
            <person name="Rong J.-C."/>
            <person name="Zhao Q."/>
            <person name="Yi M."/>
            <person name="Wu J.-Y."/>
        </authorList>
    </citation>
    <scope>NUCLEOTIDE SEQUENCE</scope>
    <source>
        <strain evidence="3">MCCC 1K03223</strain>
    </source>
</reference>
<dbReference type="RefSeq" id="WP_274493428.1">
    <property type="nucleotide sequence ID" value="NZ_CP118166.1"/>
</dbReference>
<evidence type="ECO:0000313" key="4">
    <source>
        <dbReference type="Proteomes" id="UP001214043"/>
    </source>
</evidence>
<proteinExistence type="predicted"/>
<feature type="region of interest" description="Disordered" evidence="1">
    <location>
        <begin position="125"/>
        <end position="159"/>
    </location>
</feature>
<feature type="signal peptide" evidence="2">
    <location>
        <begin position="1"/>
        <end position="20"/>
    </location>
</feature>
<accession>A0AAF0CBP8</accession>
<keyword evidence="2" id="KW-0732">Signal</keyword>
<feature type="region of interest" description="Disordered" evidence="1">
    <location>
        <begin position="176"/>
        <end position="225"/>
    </location>
</feature>
<evidence type="ECO:0000256" key="1">
    <source>
        <dbReference type="SAM" id="MobiDB-lite"/>
    </source>
</evidence>
<feature type="compositionally biased region" description="Basic and acidic residues" evidence="1">
    <location>
        <begin position="180"/>
        <end position="194"/>
    </location>
</feature>
<feature type="chain" id="PRO_5042025564" evidence="2">
    <location>
        <begin position="21"/>
        <end position="770"/>
    </location>
</feature>
<gene>
    <name evidence="3" type="ORF">PUV54_16435</name>
</gene>
<dbReference type="KEGG" id="hfl:PUV54_16435"/>
<protein>
    <submittedName>
        <fullName evidence="3">Uncharacterized protein</fullName>
    </submittedName>
</protein>
<name>A0AAF0CBP8_9PROT</name>
<keyword evidence="4" id="KW-1185">Reference proteome</keyword>
<dbReference type="EMBL" id="CP118166">
    <property type="protein sequence ID" value="WDI31540.1"/>
    <property type="molecule type" value="Genomic_DNA"/>
</dbReference>